<evidence type="ECO:0000313" key="1">
    <source>
        <dbReference type="EMBL" id="MBB3036791.1"/>
    </source>
</evidence>
<dbReference type="EMBL" id="JACHWS010000001">
    <property type="protein sequence ID" value="MBB3036791.1"/>
    <property type="molecule type" value="Genomic_DNA"/>
</dbReference>
<keyword evidence="2" id="KW-1185">Reference proteome</keyword>
<proteinExistence type="predicted"/>
<dbReference type="RefSeq" id="WP_064440814.1">
    <property type="nucleotide sequence ID" value="NZ_BDDI01000010.1"/>
</dbReference>
<reference evidence="1 2" key="1">
    <citation type="submission" date="2020-08" db="EMBL/GenBank/DDBJ databases">
        <title>Sequencing the genomes of 1000 actinobacteria strains.</title>
        <authorList>
            <person name="Klenk H.-P."/>
        </authorList>
    </citation>
    <scope>NUCLEOTIDE SEQUENCE [LARGE SCALE GENOMIC DNA]</scope>
    <source>
        <strain evidence="1 2">DSM 45258</strain>
    </source>
</reference>
<evidence type="ECO:0000313" key="2">
    <source>
        <dbReference type="Proteomes" id="UP000567922"/>
    </source>
</evidence>
<dbReference type="Proteomes" id="UP000567922">
    <property type="component" value="Unassembled WGS sequence"/>
</dbReference>
<evidence type="ECO:0008006" key="3">
    <source>
        <dbReference type="Google" id="ProtNLM"/>
    </source>
</evidence>
<organism evidence="1 2">
    <name type="scientific">Hoyosella altamirensis</name>
    <dbReference type="NCBI Taxonomy" id="616997"/>
    <lineage>
        <taxon>Bacteria</taxon>
        <taxon>Bacillati</taxon>
        <taxon>Actinomycetota</taxon>
        <taxon>Actinomycetes</taxon>
        <taxon>Mycobacteriales</taxon>
        <taxon>Hoyosellaceae</taxon>
        <taxon>Hoyosella</taxon>
    </lineage>
</organism>
<accession>A0A839RLD4</accession>
<gene>
    <name evidence="1" type="ORF">FHU29_001225</name>
</gene>
<sequence length="101" mass="11370">MDASASSGPQAGARYVMVARLSPGGIESFLRYEEIVLPLLAEHGGHLEQRLRSRDGLREVHVLWFPSPEAFEEYRSDYRRTAHKHLLDDSGATTEVFEVSI</sequence>
<comment type="caution">
    <text evidence="1">The sequence shown here is derived from an EMBL/GenBank/DDBJ whole genome shotgun (WGS) entry which is preliminary data.</text>
</comment>
<dbReference type="OrthoDB" id="4466123at2"/>
<protein>
    <recommendedName>
        <fullName evidence="3">DUF1330 domain-containing protein</fullName>
    </recommendedName>
</protein>
<name>A0A839RLD4_9ACTN</name>
<dbReference type="AlphaFoldDB" id="A0A839RLD4"/>
<dbReference type="SUPFAM" id="SSF54909">
    <property type="entry name" value="Dimeric alpha+beta barrel"/>
    <property type="match status" value="1"/>
</dbReference>
<dbReference type="InterPro" id="IPR011008">
    <property type="entry name" value="Dimeric_a/b-barrel"/>
</dbReference>